<keyword evidence="6 8" id="KW-0472">Membrane</keyword>
<evidence type="ECO:0000256" key="2">
    <source>
        <dbReference type="ARBA" id="ARBA00008929"/>
    </source>
</evidence>
<keyword evidence="3" id="KW-1003">Cell membrane</keyword>
<name>A0ABY3ZEC6_STRRM</name>
<sequence>MAMTGSDVTREGPEGERPGREAAPEILRGGPDGGKPGRGAGQRGRRRGKGRRGGRGEQLMAPPAEFQSYYGRPVIKAPAWRARDIAGYFFLGGLAGAGSVLAAGAHATGRTTTATAMKISSLAAVSLSTAALVNDLGRPDRFANMLRVLKPTSPMSVGSWLLAAYGPAAGAAAACAVTGWLPRAGAAATGAAALLGPAVATYTAVLAADTAVPAWHGAHRELPYLFAASATAAASGMALVVGPVRETAPARCAAVLAAVADSAVHQAAEERLGMVAETYRTGRAGKLLRTARALTALGAAGGALFGGRARPLAAASGLALLAGSACTRFGIFAAGIASAEDPKYTVVPQRAAKEARRTTPAPSVERTQPT</sequence>
<dbReference type="Proteomes" id="UP000829494">
    <property type="component" value="Chromosome"/>
</dbReference>
<evidence type="ECO:0000256" key="7">
    <source>
        <dbReference type="SAM" id="MobiDB-lite"/>
    </source>
</evidence>
<dbReference type="Gene3D" id="1.20.1630.10">
    <property type="entry name" value="Formate dehydrogenase/DMSO reductase domain"/>
    <property type="match status" value="1"/>
</dbReference>
<dbReference type="PANTHER" id="PTHR34856:SF2">
    <property type="entry name" value="PROTEIN NRFD"/>
    <property type="match status" value="1"/>
</dbReference>
<accession>A0ABY3ZEC6</accession>
<dbReference type="PANTHER" id="PTHR34856">
    <property type="entry name" value="PROTEIN NRFD"/>
    <property type="match status" value="1"/>
</dbReference>
<proteinExistence type="inferred from homology"/>
<evidence type="ECO:0000313" key="10">
    <source>
        <dbReference type="Proteomes" id="UP000829494"/>
    </source>
</evidence>
<feature type="compositionally biased region" description="Gly residues" evidence="7">
    <location>
        <begin position="30"/>
        <end position="42"/>
    </location>
</feature>
<evidence type="ECO:0000256" key="5">
    <source>
        <dbReference type="ARBA" id="ARBA00022989"/>
    </source>
</evidence>
<feature type="compositionally biased region" description="Basic and acidic residues" evidence="7">
    <location>
        <begin position="8"/>
        <end position="23"/>
    </location>
</feature>
<evidence type="ECO:0000256" key="4">
    <source>
        <dbReference type="ARBA" id="ARBA00022692"/>
    </source>
</evidence>
<feature type="transmembrane region" description="Helical" evidence="8">
    <location>
        <begin position="85"/>
        <end position="107"/>
    </location>
</feature>
<keyword evidence="10" id="KW-1185">Reference proteome</keyword>
<feature type="region of interest" description="Disordered" evidence="7">
    <location>
        <begin position="1"/>
        <end position="61"/>
    </location>
</feature>
<comment type="similarity">
    <text evidence="2">Belongs to the NrfD family.</text>
</comment>
<feature type="transmembrane region" description="Helical" evidence="8">
    <location>
        <begin position="157"/>
        <end position="181"/>
    </location>
</feature>
<evidence type="ECO:0000256" key="8">
    <source>
        <dbReference type="SAM" id="Phobius"/>
    </source>
</evidence>
<dbReference type="InterPro" id="IPR005614">
    <property type="entry name" value="NrfD-like"/>
</dbReference>
<feature type="compositionally biased region" description="Basic residues" evidence="7">
    <location>
        <begin position="43"/>
        <end position="53"/>
    </location>
</feature>
<feature type="transmembrane region" description="Helical" evidence="8">
    <location>
        <begin position="187"/>
        <end position="212"/>
    </location>
</feature>
<comment type="subcellular location">
    <subcellularLocation>
        <location evidence="1">Cell membrane</location>
        <topology evidence="1">Multi-pass membrane protein</topology>
    </subcellularLocation>
</comment>
<dbReference type="EMBL" id="CP094298">
    <property type="protein sequence ID" value="UNZ07737.1"/>
    <property type="molecule type" value="Genomic_DNA"/>
</dbReference>
<keyword evidence="5 8" id="KW-1133">Transmembrane helix</keyword>
<evidence type="ECO:0000313" key="9">
    <source>
        <dbReference type="EMBL" id="UNZ07737.1"/>
    </source>
</evidence>
<gene>
    <name evidence="9" type="ORF">SRIMR7_36845</name>
</gene>
<evidence type="ECO:0000256" key="1">
    <source>
        <dbReference type="ARBA" id="ARBA00004651"/>
    </source>
</evidence>
<dbReference type="Pfam" id="PF03916">
    <property type="entry name" value="NrfD"/>
    <property type="match status" value="1"/>
</dbReference>
<protein>
    <submittedName>
        <fullName evidence="9">Polysulfide reductase, NrfD</fullName>
    </submittedName>
</protein>
<feature type="region of interest" description="Disordered" evidence="7">
    <location>
        <begin position="349"/>
        <end position="370"/>
    </location>
</feature>
<dbReference type="InterPro" id="IPR052049">
    <property type="entry name" value="Electron_transfer_protein"/>
</dbReference>
<feature type="transmembrane region" description="Helical" evidence="8">
    <location>
        <begin position="224"/>
        <end position="244"/>
    </location>
</feature>
<organism evidence="9 10">
    <name type="scientific">Streptomyces rimosus subsp. rimosus</name>
    <dbReference type="NCBI Taxonomy" id="132474"/>
    <lineage>
        <taxon>Bacteria</taxon>
        <taxon>Bacillati</taxon>
        <taxon>Actinomycetota</taxon>
        <taxon>Actinomycetes</taxon>
        <taxon>Kitasatosporales</taxon>
        <taxon>Streptomycetaceae</taxon>
        <taxon>Streptomyces</taxon>
    </lineage>
</organism>
<evidence type="ECO:0000256" key="6">
    <source>
        <dbReference type="ARBA" id="ARBA00023136"/>
    </source>
</evidence>
<reference evidence="9 10" key="1">
    <citation type="submission" date="2022-03" db="EMBL/GenBank/DDBJ databases">
        <title>Complete genome of Streptomyces rimosus ssp. rimosus R7 (=ATCC 10970).</title>
        <authorList>
            <person name="Beganovic S."/>
            <person name="Ruckert C."/>
            <person name="Busche T."/>
            <person name="Kalinowski J."/>
            <person name="Wittmann C."/>
        </authorList>
    </citation>
    <scope>NUCLEOTIDE SEQUENCE [LARGE SCALE GENOMIC DNA]</scope>
    <source>
        <strain evidence="9 10">R7</strain>
    </source>
</reference>
<keyword evidence="4 8" id="KW-0812">Transmembrane</keyword>
<evidence type="ECO:0000256" key="3">
    <source>
        <dbReference type="ARBA" id="ARBA00022475"/>
    </source>
</evidence>